<evidence type="ECO:0000256" key="4">
    <source>
        <dbReference type="ARBA" id="ARBA00020268"/>
    </source>
</evidence>
<comment type="subcellular location">
    <subcellularLocation>
        <location evidence="2">Cell membrane</location>
        <topology evidence="2">Multi-pass membrane protein</topology>
    </subcellularLocation>
</comment>
<protein>
    <recommendedName>
        <fullName evidence="4">Probable multidrug resistance protein NorM</fullName>
    </recommendedName>
    <alternativeName>
        <fullName evidence="12">Multidrug-efflux transporter</fullName>
    </alternativeName>
</protein>
<evidence type="ECO:0000256" key="7">
    <source>
        <dbReference type="ARBA" id="ARBA00022475"/>
    </source>
</evidence>
<feature type="transmembrane region" description="Helical" evidence="13">
    <location>
        <begin position="223"/>
        <end position="241"/>
    </location>
</feature>
<feature type="transmembrane region" description="Helical" evidence="13">
    <location>
        <begin position="116"/>
        <end position="138"/>
    </location>
</feature>
<evidence type="ECO:0000256" key="10">
    <source>
        <dbReference type="ARBA" id="ARBA00023065"/>
    </source>
</evidence>
<proteinExistence type="inferred from homology"/>
<comment type="function">
    <text evidence="1">Multidrug efflux pump.</text>
</comment>
<dbReference type="Pfam" id="PF01554">
    <property type="entry name" value="MatE"/>
    <property type="match status" value="2"/>
</dbReference>
<evidence type="ECO:0000256" key="9">
    <source>
        <dbReference type="ARBA" id="ARBA00022989"/>
    </source>
</evidence>
<evidence type="ECO:0000313" key="15">
    <source>
        <dbReference type="Proteomes" id="UP000680638"/>
    </source>
</evidence>
<evidence type="ECO:0000256" key="6">
    <source>
        <dbReference type="ARBA" id="ARBA00022449"/>
    </source>
</evidence>
<keyword evidence="8 13" id="KW-0812">Transmembrane</keyword>
<keyword evidence="9 13" id="KW-1133">Transmembrane helix</keyword>
<feature type="transmembrane region" description="Helical" evidence="13">
    <location>
        <begin position="150"/>
        <end position="171"/>
    </location>
</feature>
<dbReference type="Proteomes" id="UP000680638">
    <property type="component" value="Unassembled WGS sequence"/>
</dbReference>
<feature type="transmembrane region" description="Helical" evidence="13">
    <location>
        <begin position="183"/>
        <end position="203"/>
    </location>
</feature>
<dbReference type="NCBIfam" id="TIGR00797">
    <property type="entry name" value="matE"/>
    <property type="match status" value="1"/>
</dbReference>
<evidence type="ECO:0000256" key="5">
    <source>
        <dbReference type="ARBA" id="ARBA00022448"/>
    </source>
</evidence>
<feature type="transmembrane region" description="Helical" evidence="13">
    <location>
        <begin position="35"/>
        <end position="55"/>
    </location>
</feature>
<evidence type="ECO:0000256" key="13">
    <source>
        <dbReference type="SAM" id="Phobius"/>
    </source>
</evidence>
<comment type="similarity">
    <text evidence="3">Belongs to the multi antimicrobial extrusion (MATE) (TC 2.A.66.1) family.</text>
</comment>
<evidence type="ECO:0000313" key="14">
    <source>
        <dbReference type="EMBL" id="GIO69016.1"/>
    </source>
</evidence>
<gene>
    <name evidence="14" type="primary">norM</name>
    <name evidence="14" type="ORF">J21TS3_38370</name>
</gene>
<keyword evidence="6" id="KW-0050">Antiport</keyword>
<feature type="transmembrane region" description="Helical" evidence="13">
    <location>
        <begin position="75"/>
        <end position="96"/>
    </location>
</feature>
<dbReference type="EMBL" id="BORW01000025">
    <property type="protein sequence ID" value="GIO69016.1"/>
    <property type="molecule type" value="Genomic_DNA"/>
</dbReference>
<evidence type="ECO:0000256" key="11">
    <source>
        <dbReference type="ARBA" id="ARBA00023136"/>
    </source>
</evidence>
<evidence type="ECO:0000256" key="8">
    <source>
        <dbReference type="ARBA" id="ARBA00022692"/>
    </source>
</evidence>
<evidence type="ECO:0000256" key="3">
    <source>
        <dbReference type="ARBA" id="ARBA00010199"/>
    </source>
</evidence>
<evidence type="ECO:0000256" key="12">
    <source>
        <dbReference type="ARBA" id="ARBA00031636"/>
    </source>
</evidence>
<organism evidence="14 15">
    <name type="scientific">Paenibacillus cookii</name>
    <dbReference type="NCBI Taxonomy" id="157839"/>
    <lineage>
        <taxon>Bacteria</taxon>
        <taxon>Bacillati</taxon>
        <taxon>Bacillota</taxon>
        <taxon>Bacilli</taxon>
        <taxon>Bacillales</taxon>
        <taxon>Paenibacillaceae</taxon>
        <taxon>Paenibacillus</taxon>
    </lineage>
</organism>
<keyword evidence="10" id="KW-0406">Ion transport</keyword>
<dbReference type="PANTHER" id="PTHR43298:SF2">
    <property type="entry name" value="FMN_FAD EXPORTER YEEO-RELATED"/>
    <property type="match status" value="1"/>
</dbReference>
<keyword evidence="5" id="KW-0813">Transport</keyword>
<dbReference type="InterPro" id="IPR050222">
    <property type="entry name" value="MATE_MdtK"/>
</dbReference>
<feature type="transmembrane region" description="Helical" evidence="13">
    <location>
        <begin position="307"/>
        <end position="326"/>
    </location>
</feature>
<evidence type="ECO:0000256" key="2">
    <source>
        <dbReference type="ARBA" id="ARBA00004651"/>
    </source>
</evidence>
<feature type="transmembrane region" description="Helical" evidence="13">
    <location>
        <begin position="381"/>
        <end position="399"/>
    </location>
</feature>
<feature type="transmembrane region" description="Helical" evidence="13">
    <location>
        <begin position="411"/>
        <end position="433"/>
    </location>
</feature>
<dbReference type="CDD" id="cd13131">
    <property type="entry name" value="MATE_NorM_like"/>
    <property type="match status" value="1"/>
</dbReference>
<evidence type="ECO:0000256" key="1">
    <source>
        <dbReference type="ARBA" id="ARBA00003408"/>
    </source>
</evidence>
<feature type="transmembrane region" description="Helical" evidence="13">
    <location>
        <begin position="439"/>
        <end position="461"/>
    </location>
</feature>
<feature type="transmembrane region" description="Helical" evidence="13">
    <location>
        <begin position="262"/>
        <end position="287"/>
    </location>
</feature>
<name>A0ABQ4M248_9BACL</name>
<keyword evidence="11 13" id="KW-0472">Membrane</keyword>
<feature type="transmembrane region" description="Helical" evidence="13">
    <location>
        <begin position="338"/>
        <end position="361"/>
    </location>
</feature>
<dbReference type="PANTHER" id="PTHR43298">
    <property type="entry name" value="MULTIDRUG RESISTANCE PROTEIN NORM-RELATED"/>
    <property type="match status" value="1"/>
</dbReference>
<sequence length="475" mass="51340">MFYNRFLPFKSAKFIYTVRLNMKTTVTLSQKSKQFLVILLPILITQIALSAITFFDTNMSGHAGSTDLAGVAIGSSLWVPLQTGLSGILMGMTPIVSHLIGGGQAQKVAYHVMQGLWLALLLAVAILAIGSMLLPVILDGMNLDAPVRSVAFRFLSFLSIGIIPMFGYTVLRSYIDALGHTKISMTITLISLPINIFLNYLLIFGNWGFPRLGGAGAGIASAITYWCVFAVAVTFVIRLKPFAAYGIFRKFHGVSLKVWKELLKIGVPIGFSIFFETAVFAAVTLLMSRFNTITIAAHQAAMNFASTLYMIPLSISMALTILVGFEKGAGRLKDARQYSILGIGSAVVLSLATAVVLLVAGKYVAGLYSEESNVIALTQHFLIYAIFFQISDAIATPVQGALRGYKDVNPAFIITFISYWVIGLPVGYLLASFTSLGAFGFWIGLIAGLAAGATLLLWRLVRVQRASRENKAIAA</sequence>
<dbReference type="PIRSF" id="PIRSF006603">
    <property type="entry name" value="DinF"/>
    <property type="match status" value="1"/>
</dbReference>
<keyword evidence="7" id="KW-1003">Cell membrane</keyword>
<keyword evidence="15" id="KW-1185">Reference proteome</keyword>
<dbReference type="InterPro" id="IPR048279">
    <property type="entry name" value="MdtK-like"/>
</dbReference>
<accession>A0ABQ4M248</accession>
<reference evidence="14 15" key="1">
    <citation type="submission" date="2021-03" db="EMBL/GenBank/DDBJ databases">
        <title>Antimicrobial resistance genes in bacteria isolated from Japanese honey, and their potential for conferring macrolide and lincosamide resistance in the American foulbrood pathogen Paenibacillus larvae.</title>
        <authorList>
            <person name="Okamoto M."/>
            <person name="Kumagai M."/>
            <person name="Kanamori H."/>
            <person name="Takamatsu D."/>
        </authorList>
    </citation>
    <scope>NUCLEOTIDE SEQUENCE [LARGE SCALE GENOMIC DNA]</scope>
    <source>
        <strain evidence="14 15">J21TS3</strain>
    </source>
</reference>
<dbReference type="InterPro" id="IPR002528">
    <property type="entry name" value="MATE_fam"/>
</dbReference>
<comment type="caution">
    <text evidence="14">The sequence shown here is derived from an EMBL/GenBank/DDBJ whole genome shotgun (WGS) entry which is preliminary data.</text>
</comment>